<sequence length="127" mass="14442">MGWYASLVRPSFAPPAEIFGPVWSVLYIIIALSFGYVFYKVIKKQIPTGVALPFVVNLFLNLAFTPVQFGLHNLFLASIIIIGTWLSLIWMMVAVWPHSRKVAYAQIPYFLWVSFATVLQLTITFLN</sequence>
<feature type="transmembrane region" description="Helical" evidence="6">
    <location>
        <begin position="75"/>
        <end position="97"/>
    </location>
</feature>
<dbReference type="Proteomes" id="UP000229344">
    <property type="component" value="Unassembled WGS sequence"/>
</dbReference>
<keyword evidence="3 6" id="KW-0812">Transmembrane</keyword>
<evidence type="ECO:0000256" key="1">
    <source>
        <dbReference type="ARBA" id="ARBA00004141"/>
    </source>
</evidence>
<evidence type="ECO:0000256" key="5">
    <source>
        <dbReference type="ARBA" id="ARBA00023136"/>
    </source>
</evidence>
<comment type="caution">
    <text evidence="7">The sequence shown here is derived from an EMBL/GenBank/DDBJ whole genome shotgun (WGS) entry which is preliminary data.</text>
</comment>
<proteinExistence type="inferred from homology"/>
<evidence type="ECO:0000256" key="4">
    <source>
        <dbReference type="ARBA" id="ARBA00022989"/>
    </source>
</evidence>
<keyword evidence="4 6" id="KW-1133">Transmembrane helix</keyword>
<dbReference type="Pfam" id="PF03073">
    <property type="entry name" value="TspO_MBR"/>
    <property type="match status" value="1"/>
</dbReference>
<dbReference type="GO" id="GO:0033013">
    <property type="term" value="P:tetrapyrrole metabolic process"/>
    <property type="evidence" value="ECO:0007669"/>
    <property type="project" value="UniProtKB-ARBA"/>
</dbReference>
<keyword evidence="5 6" id="KW-0472">Membrane</keyword>
<organism evidence="7 8">
    <name type="scientific">Candidatus Kaiserbacteria bacterium CG10_big_fil_rev_8_21_14_0_10_47_16</name>
    <dbReference type="NCBI Taxonomy" id="1974608"/>
    <lineage>
        <taxon>Bacteria</taxon>
        <taxon>Candidatus Kaiseribacteriota</taxon>
    </lineage>
</organism>
<dbReference type="FunFam" id="1.20.1260.100:FF:000001">
    <property type="entry name" value="translocator protein 2"/>
    <property type="match status" value="1"/>
</dbReference>
<dbReference type="InterPro" id="IPR038330">
    <property type="entry name" value="TspO/MBR-related_sf"/>
</dbReference>
<dbReference type="PANTHER" id="PTHR10057">
    <property type="entry name" value="PERIPHERAL-TYPE BENZODIAZEPINE RECEPTOR"/>
    <property type="match status" value="1"/>
</dbReference>
<evidence type="ECO:0000313" key="7">
    <source>
        <dbReference type="EMBL" id="PIR84655.1"/>
    </source>
</evidence>
<evidence type="ECO:0000256" key="2">
    <source>
        <dbReference type="ARBA" id="ARBA00007524"/>
    </source>
</evidence>
<dbReference type="Gene3D" id="1.20.1260.100">
    <property type="entry name" value="TspO/MBR protein"/>
    <property type="match status" value="1"/>
</dbReference>
<evidence type="ECO:0000313" key="8">
    <source>
        <dbReference type="Proteomes" id="UP000229344"/>
    </source>
</evidence>
<dbReference type="PANTHER" id="PTHR10057:SF0">
    <property type="entry name" value="TRANSLOCATOR PROTEIN"/>
    <property type="match status" value="1"/>
</dbReference>
<comment type="similarity">
    <text evidence="2">Belongs to the TspO/BZRP family.</text>
</comment>
<accession>A0A2H0UFS4</accession>
<reference evidence="8" key="1">
    <citation type="submission" date="2017-09" db="EMBL/GenBank/DDBJ databases">
        <title>Depth-based differentiation of microbial function through sediment-hosted aquifers and enrichment of novel symbionts in the deep terrestrial subsurface.</title>
        <authorList>
            <person name="Probst A.J."/>
            <person name="Ladd B."/>
            <person name="Jarett J.K."/>
            <person name="Geller-Mcgrath D.E."/>
            <person name="Sieber C.M.K."/>
            <person name="Emerson J.B."/>
            <person name="Anantharaman K."/>
            <person name="Thomas B.C."/>
            <person name="Malmstrom R."/>
            <person name="Stieglmeier M."/>
            <person name="Klingl A."/>
            <person name="Woyke T."/>
            <person name="Ryan C.M."/>
            <person name="Banfield J.F."/>
        </authorList>
    </citation>
    <scope>NUCLEOTIDE SEQUENCE [LARGE SCALE GENOMIC DNA]</scope>
</reference>
<protein>
    <submittedName>
        <fullName evidence="7">Tryptophan-rich sensory protein</fullName>
    </submittedName>
</protein>
<comment type="subcellular location">
    <subcellularLocation>
        <location evidence="1">Membrane</location>
        <topology evidence="1">Multi-pass membrane protein</topology>
    </subcellularLocation>
</comment>
<gene>
    <name evidence="7" type="ORF">COU16_01840</name>
</gene>
<dbReference type="InterPro" id="IPR004307">
    <property type="entry name" value="TspO_MBR"/>
</dbReference>
<dbReference type="PIRSF" id="PIRSF005859">
    <property type="entry name" value="PBR"/>
    <property type="match status" value="1"/>
</dbReference>
<evidence type="ECO:0000256" key="6">
    <source>
        <dbReference type="SAM" id="Phobius"/>
    </source>
</evidence>
<dbReference type="CDD" id="cd15904">
    <property type="entry name" value="TSPO_MBR"/>
    <property type="match status" value="1"/>
</dbReference>
<feature type="transmembrane region" description="Helical" evidence="6">
    <location>
        <begin position="109"/>
        <end position="126"/>
    </location>
</feature>
<dbReference type="GO" id="GO:0016020">
    <property type="term" value="C:membrane"/>
    <property type="evidence" value="ECO:0007669"/>
    <property type="project" value="UniProtKB-SubCell"/>
</dbReference>
<dbReference type="AlphaFoldDB" id="A0A2H0UFS4"/>
<feature type="transmembrane region" description="Helical" evidence="6">
    <location>
        <begin position="20"/>
        <end position="39"/>
    </location>
</feature>
<evidence type="ECO:0000256" key="3">
    <source>
        <dbReference type="ARBA" id="ARBA00022692"/>
    </source>
</evidence>
<dbReference type="EMBL" id="PFBI01000006">
    <property type="protein sequence ID" value="PIR84655.1"/>
    <property type="molecule type" value="Genomic_DNA"/>
</dbReference>
<feature type="transmembrane region" description="Helical" evidence="6">
    <location>
        <begin position="51"/>
        <end position="69"/>
    </location>
</feature>
<name>A0A2H0UFS4_9BACT</name>